<accession>A0A7L5EI15</accession>
<proteinExistence type="predicted"/>
<evidence type="ECO:0000313" key="2">
    <source>
        <dbReference type="Proteomes" id="UP000501982"/>
    </source>
</evidence>
<evidence type="ECO:0000313" key="1">
    <source>
        <dbReference type="EMBL" id="QJE29730.1"/>
    </source>
</evidence>
<gene>
    <name evidence="1" type="ORF">HHO38_16130</name>
</gene>
<dbReference type="RefSeq" id="WP_170106015.1">
    <property type="nucleotide sequence ID" value="NZ_CP051672.1"/>
</dbReference>
<dbReference type="EMBL" id="CP051672">
    <property type="protein sequence ID" value="QJE29730.1"/>
    <property type="molecule type" value="Genomic_DNA"/>
</dbReference>
<protein>
    <submittedName>
        <fullName evidence="1">DUF5025 domain-containing protein</fullName>
    </submittedName>
</protein>
<name>A0A7L5EI15_PARDI</name>
<sequence>MNTKSIYLFFLLSLFICVSCNDKEPSIVDKYPYYFAYFEGEVNGQYISLLNQSSYQCSIERGNFWIHDIEKELYGFYWKVPLKLVNFTYPYPELHISLIPLLKQEYHIKKGYLSTEEKESTVRIIREGSEITYHPLKTPFCLRVDTVFFQEDSEIPYIEGYMDGILYNTENSVDSIVIRNVYFGIH</sequence>
<dbReference type="Pfam" id="PF16428">
    <property type="entry name" value="DUF5025"/>
    <property type="match status" value="1"/>
</dbReference>
<dbReference type="InterPro" id="IPR032206">
    <property type="entry name" value="DUF5025"/>
</dbReference>
<organism evidence="1 2">
    <name type="scientific">Parabacteroides distasonis</name>
    <dbReference type="NCBI Taxonomy" id="823"/>
    <lineage>
        <taxon>Bacteria</taxon>
        <taxon>Pseudomonadati</taxon>
        <taxon>Bacteroidota</taxon>
        <taxon>Bacteroidia</taxon>
        <taxon>Bacteroidales</taxon>
        <taxon>Tannerellaceae</taxon>
        <taxon>Parabacteroides</taxon>
    </lineage>
</organism>
<reference evidence="1 2" key="1">
    <citation type="submission" date="2020-04" db="EMBL/GenBank/DDBJ databases">
        <title>Complete Genomes and Methylome analysis of CBBP consortium that reverse antibiotic-induced susceptibility to vancomycin-resistant Enterococcus faecium infection.</title>
        <authorList>
            <person name="Fomenkov A."/>
            <person name="Zhang Z."/>
            <person name="Pamer E."/>
            <person name="Roberts R.J."/>
        </authorList>
    </citation>
    <scope>NUCLEOTIDE SEQUENCE [LARGE SCALE GENOMIC DNA]</scope>
    <source>
        <strain evidence="2">CBBP</strain>
    </source>
</reference>
<dbReference type="Proteomes" id="UP000501982">
    <property type="component" value="Chromosome"/>
</dbReference>
<dbReference type="AlphaFoldDB" id="A0A7L5EI15"/>